<evidence type="ECO:0000256" key="1">
    <source>
        <dbReference type="SAM" id="Phobius"/>
    </source>
</evidence>
<proteinExistence type="predicted"/>
<keyword evidence="1" id="KW-0812">Transmembrane</keyword>
<sequence>MLSLKYRGECKIAINAFVFRTFLVNLCLEMKCIIWMVLKACFDGNFEREVVPNLIDDDEHIEIENETLNQEETKDYSNGFIFQVIPLTSSVPFKIIHISIEENGSYNDRIDRLSNIIKE</sequence>
<organism evidence="2 3">
    <name type="scientific">Tritrichomonas musculus</name>
    <dbReference type="NCBI Taxonomy" id="1915356"/>
    <lineage>
        <taxon>Eukaryota</taxon>
        <taxon>Metamonada</taxon>
        <taxon>Parabasalia</taxon>
        <taxon>Tritrichomonadida</taxon>
        <taxon>Tritrichomonadidae</taxon>
        <taxon>Tritrichomonas</taxon>
    </lineage>
</organism>
<protein>
    <submittedName>
        <fullName evidence="2">Uncharacterized protein</fullName>
    </submittedName>
</protein>
<gene>
    <name evidence="2" type="ORF">M9Y10_026426</name>
</gene>
<evidence type="ECO:0000313" key="3">
    <source>
        <dbReference type="Proteomes" id="UP001470230"/>
    </source>
</evidence>
<keyword evidence="1" id="KW-1133">Transmembrane helix</keyword>
<keyword evidence="3" id="KW-1185">Reference proteome</keyword>
<dbReference type="Proteomes" id="UP001470230">
    <property type="component" value="Unassembled WGS sequence"/>
</dbReference>
<dbReference type="EMBL" id="JAPFFF010000039">
    <property type="protein sequence ID" value="KAK8842195.1"/>
    <property type="molecule type" value="Genomic_DNA"/>
</dbReference>
<feature type="transmembrane region" description="Helical" evidence="1">
    <location>
        <begin position="12"/>
        <end position="38"/>
    </location>
</feature>
<keyword evidence="1" id="KW-0472">Membrane</keyword>
<name>A0ABR2H9W6_9EUKA</name>
<evidence type="ECO:0000313" key="2">
    <source>
        <dbReference type="EMBL" id="KAK8842195.1"/>
    </source>
</evidence>
<accession>A0ABR2H9W6</accession>
<comment type="caution">
    <text evidence="2">The sequence shown here is derived from an EMBL/GenBank/DDBJ whole genome shotgun (WGS) entry which is preliminary data.</text>
</comment>
<reference evidence="2 3" key="1">
    <citation type="submission" date="2024-04" db="EMBL/GenBank/DDBJ databases">
        <title>Tritrichomonas musculus Genome.</title>
        <authorList>
            <person name="Alves-Ferreira E."/>
            <person name="Grigg M."/>
            <person name="Lorenzi H."/>
            <person name="Galac M."/>
        </authorList>
    </citation>
    <scope>NUCLEOTIDE SEQUENCE [LARGE SCALE GENOMIC DNA]</scope>
    <source>
        <strain evidence="2 3">EAF2021</strain>
    </source>
</reference>